<feature type="region of interest" description="Disordered" evidence="1">
    <location>
        <begin position="638"/>
        <end position="658"/>
    </location>
</feature>
<feature type="compositionally biased region" description="Low complexity" evidence="1">
    <location>
        <begin position="563"/>
        <end position="574"/>
    </location>
</feature>
<dbReference type="OrthoDB" id="3071207at2759"/>
<evidence type="ECO:0000256" key="1">
    <source>
        <dbReference type="SAM" id="MobiDB-lite"/>
    </source>
</evidence>
<protein>
    <submittedName>
        <fullName evidence="3">Uncharacterized protein</fullName>
    </submittedName>
</protein>
<keyword evidence="2" id="KW-0812">Transmembrane</keyword>
<feature type="compositionally biased region" description="Low complexity" evidence="1">
    <location>
        <begin position="441"/>
        <end position="462"/>
    </location>
</feature>
<sequence length="824" mass="85914">MPGDEQSSSSKHWYQEDSTRIILATFATLAVAAGSHIWRRSHSPMASSSPPKSPNPEPQDGIARTTVDTSAADTGEQSAASKAAKNSRSKDRRRRGKDPVKLLPAGVAATTAKKDKGKKKGAQGGSSSVVIPQIIEPAATSHDESRSQSTASPSTSRSSSACAPRNPNLLNVAEPGEDEPEDTDDVQTPVVPALGASKSEPVIYDTPFQGHALSTSQTEPSFAVSALTPALVSSASSSSSSTMPATPKSDSAQLLSQTLPPSISMYPHYAPASPSRSPNRRMSPAPNGSWDYDNHHLPGPDPATTYRKPPRFRSKSRGSAGSGLGTGLEMPAPMALPASASYPPAPYGAAPLLVPSDFAALSEGAGGEPAELLPTFTFPSLNNPSPAAEFELRPPPVSASRPGSAASMRARAGPNANLHRASSSSLANSPLRTPTPSQMHPQSPLASSFAASPSSSTTVSAQTQLASLRGALEAARLREEKGKQEVERLHRECADLRWRWSEDAGRWSRREMELQNYVQMLTRQLHAYASVVAADPQLQMSPPAGYAPGAMLPPVPTGIPPSVYAAASAHSHSQPPSPGRAPDAQLPSQPSQPLSRPPTQPQSPTSRSHPGSPQVPGSILGPLSPFTQQAFPLAHFPHQHPLVPRGQEAPFQAPHPNGYAGHSSAFSLFYPGAGSGSGYSSPSASPVIVGRGIEGDGSPLGDRGRRRGRARTHTASQLERHDGEGSGSGSGNSNGNGNSNGGRDVFGADGEEEEEEINGVLADAILKRPESIRNGSFGSLRKKASGGEQRKGAVSLNEERGAAGHPKEEDGWVRPPDAPAVAVA</sequence>
<reference evidence="3 4" key="1">
    <citation type="journal article" date="2016" name="Mol. Biol. Evol.">
        <title>Comparative Genomics of Early-Diverging Mushroom-Forming Fungi Provides Insights into the Origins of Lignocellulose Decay Capabilities.</title>
        <authorList>
            <person name="Nagy L.G."/>
            <person name="Riley R."/>
            <person name="Tritt A."/>
            <person name="Adam C."/>
            <person name="Daum C."/>
            <person name="Floudas D."/>
            <person name="Sun H."/>
            <person name="Yadav J.S."/>
            <person name="Pangilinan J."/>
            <person name="Larsson K.H."/>
            <person name="Matsuura K."/>
            <person name="Barry K."/>
            <person name="Labutti K."/>
            <person name="Kuo R."/>
            <person name="Ohm R.A."/>
            <person name="Bhattacharya S.S."/>
            <person name="Shirouzu T."/>
            <person name="Yoshinaga Y."/>
            <person name="Martin F.M."/>
            <person name="Grigoriev I.V."/>
            <person name="Hibbett D.S."/>
        </authorList>
    </citation>
    <scope>NUCLEOTIDE SEQUENCE [LARGE SCALE GENOMIC DNA]</scope>
    <source>
        <strain evidence="3 4">CBS 109695</strain>
    </source>
</reference>
<feature type="compositionally biased region" description="Gly residues" evidence="1">
    <location>
        <begin position="725"/>
        <end position="740"/>
    </location>
</feature>
<organism evidence="3 4">
    <name type="scientific">Athelia psychrophila</name>
    <dbReference type="NCBI Taxonomy" id="1759441"/>
    <lineage>
        <taxon>Eukaryota</taxon>
        <taxon>Fungi</taxon>
        <taxon>Dikarya</taxon>
        <taxon>Basidiomycota</taxon>
        <taxon>Agaricomycotina</taxon>
        <taxon>Agaricomycetes</taxon>
        <taxon>Agaricomycetidae</taxon>
        <taxon>Atheliales</taxon>
        <taxon>Atheliaceae</taxon>
        <taxon>Athelia</taxon>
    </lineage>
</organism>
<feature type="compositionally biased region" description="Low complexity" evidence="1">
    <location>
        <begin position="813"/>
        <end position="824"/>
    </location>
</feature>
<feature type="compositionally biased region" description="Polar residues" evidence="1">
    <location>
        <begin position="248"/>
        <end position="261"/>
    </location>
</feature>
<feature type="compositionally biased region" description="Polar residues" evidence="1">
    <location>
        <begin position="420"/>
        <end position="440"/>
    </location>
</feature>
<dbReference type="AlphaFoldDB" id="A0A166R9V0"/>
<feature type="transmembrane region" description="Helical" evidence="2">
    <location>
        <begin position="21"/>
        <end position="38"/>
    </location>
</feature>
<feature type="compositionally biased region" description="Low complexity" evidence="1">
    <location>
        <begin position="585"/>
        <end position="594"/>
    </location>
</feature>
<feature type="compositionally biased region" description="Low complexity" evidence="1">
    <location>
        <begin position="270"/>
        <end position="287"/>
    </location>
</feature>
<name>A0A166R9V0_9AGAM</name>
<gene>
    <name evidence="3" type="ORF">FIBSPDRAFT_947960</name>
</gene>
<dbReference type="EMBL" id="KV417505">
    <property type="protein sequence ID" value="KZP28053.1"/>
    <property type="molecule type" value="Genomic_DNA"/>
</dbReference>
<feature type="region of interest" description="Disordered" evidence="1">
    <location>
        <begin position="563"/>
        <end position="624"/>
    </location>
</feature>
<accession>A0A166R9V0</accession>
<proteinExistence type="predicted"/>
<evidence type="ECO:0000256" key="2">
    <source>
        <dbReference type="SAM" id="Phobius"/>
    </source>
</evidence>
<feature type="compositionally biased region" description="Acidic residues" evidence="1">
    <location>
        <begin position="175"/>
        <end position="185"/>
    </location>
</feature>
<keyword evidence="2" id="KW-0472">Membrane</keyword>
<feature type="compositionally biased region" description="Low complexity" evidence="1">
    <location>
        <begin position="230"/>
        <end position="245"/>
    </location>
</feature>
<feature type="compositionally biased region" description="Low complexity" evidence="1">
    <location>
        <begin position="147"/>
        <end position="161"/>
    </location>
</feature>
<evidence type="ECO:0000313" key="4">
    <source>
        <dbReference type="Proteomes" id="UP000076532"/>
    </source>
</evidence>
<feature type="compositionally biased region" description="Basic residues" evidence="1">
    <location>
        <begin position="85"/>
        <end position="96"/>
    </location>
</feature>
<keyword evidence="2" id="KW-1133">Transmembrane helix</keyword>
<feature type="region of interest" description="Disordered" evidence="1">
    <location>
        <begin position="361"/>
        <end position="462"/>
    </location>
</feature>
<feature type="region of interest" description="Disordered" evidence="1">
    <location>
        <begin position="40"/>
        <end position="202"/>
    </location>
</feature>
<feature type="compositionally biased region" description="Polar residues" evidence="1">
    <location>
        <begin position="66"/>
        <end position="77"/>
    </location>
</feature>
<feature type="region of interest" description="Disordered" evidence="1">
    <location>
        <begin position="688"/>
        <end position="824"/>
    </location>
</feature>
<keyword evidence="4" id="KW-1185">Reference proteome</keyword>
<dbReference type="Proteomes" id="UP000076532">
    <property type="component" value="Unassembled WGS sequence"/>
</dbReference>
<feature type="region of interest" description="Disordered" evidence="1">
    <location>
        <begin position="230"/>
        <end position="333"/>
    </location>
</feature>
<feature type="compositionally biased region" description="Basic and acidic residues" evidence="1">
    <location>
        <begin position="797"/>
        <end position="812"/>
    </location>
</feature>
<evidence type="ECO:0000313" key="3">
    <source>
        <dbReference type="EMBL" id="KZP28053.1"/>
    </source>
</evidence>